<evidence type="ECO:0000256" key="1">
    <source>
        <dbReference type="ARBA" id="ARBA00004167"/>
    </source>
</evidence>
<dbReference type="PANTHER" id="PTHR36985">
    <property type="entry name" value="TRANSLOCATION AND ASSEMBLY MODULE SUBUNIT TAMB"/>
    <property type="match status" value="1"/>
</dbReference>
<evidence type="ECO:0000256" key="2">
    <source>
        <dbReference type="ARBA" id="ARBA00022692"/>
    </source>
</evidence>
<dbReference type="GO" id="GO:0097347">
    <property type="term" value="C:TAM protein secretion complex"/>
    <property type="evidence" value="ECO:0007669"/>
    <property type="project" value="TreeGrafter"/>
</dbReference>
<organism evidence="6 7">
    <name type="scientific">Nitrosococcus oceani C-27</name>
    <dbReference type="NCBI Taxonomy" id="314279"/>
    <lineage>
        <taxon>Bacteria</taxon>
        <taxon>Pseudomonadati</taxon>
        <taxon>Pseudomonadota</taxon>
        <taxon>Gammaproteobacteria</taxon>
        <taxon>Chromatiales</taxon>
        <taxon>Chromatiaceae</taxon>
        <taxon>Nitrosococcus</taxon>
    </lineage>
</organism>
<feature type="domain" description="Translocation and assembly module TamB C-terminal" evidence="5">
    <location>
        <begin position="922"/>
        <end position="1261"/>
    </location>
</feature>
<evidence type="ECO:0000259" key="5">
    <source>
        <dbReference type="Pfam" id="PF04357"/>
    </source>
</evidence>
<dbReference type="GO" id="GO:0005886">
    <property type="term" value="C:plasma membrane"/>
    <property type="evidence" value="ECO:0007669"/>
    <property type="project" value="InterPro"/>
</dbReference>
<dbReference type="GO" id="GO:0009306">
    <property type="term" value="P:protein secretion"/>
    <property type="evidence" value="ECO:0007669"/>
    <property type="project" value="InterPro"/>
</dbReference>
<proteinExistence type="predicted"/>
<dbReference type="HOGENOM" id="CLU_002338_2_1_6"/>
<evidence type="ECO:0000256" key="4">
    <source>
        <dbReference type="ARBA" id="ARBA00023136"/>
    </source>
</evidence>
<keyword evidence="2" id="KW-0812">Transmembrane</keyword>
<protein>
    <recommendedName>
        <fullName evidence="5">Translocation and assembly module TamB C-terminal domain-containing protein</fullName>
    </recommendedName>
</protein>
<comment type="subcellular location">
    <subcellularLocation>
        <location evidence="1">Membrane</location>
        <topology evidence="1">Single-pass membrane protein</topology>
    </subcellularLocation>
</comment>
<dbReference type="Proteomes" id="UP000028839">
    <property type="component" value="Unassembled WGS sequence"/>
</dbReference>
<sequence>MKLLRSIGAFILLLLVLLVGGLAYLLLTEVGTRQLLAQVAQVIPGELETQQVEGTLGEALTLTGLRYRTPDFTLEVGYFHFAWRPAALLGATFWVEQLHLGEVSWRQKRPGESTASQEPIVLPEIQIPLKAKAEDVRLQNISLTPLGSSPVVINTIVFKGNFDGQALQVGELGVSAPQGEVQVSGEMAFQEAYPMAFALAWGAPVPELGKVTGIGRVKGDLRQLTLHQTVQAPFHLQFRSRLFELLEQPRWVAALEVPGVELQHLSAQWPAVRFGLDLKGAGSLEQFKVRASYQIQEAQTGEVRGSLSVEQLAMGHWLLDRLTLRQVEGPARLALRGEVMMAEDQPRMSLAGQWQDMAWPLRGTAQVSSNRGQLTLEGTPAAYRLQLNSALAGQDIPTSEWHLMGTGDTTQFELEKLRGQLLDGVLSGSGNFRWTPALAWDVRVDGEALNLSKEWPEWPGVLSFSSDTNGVLEEDAQDITLDLHALSGSLRGYPVAAQGRVQRQDNTWRIADLKLRSGDSRLSLGGTVNERLALKWHLSSPDLSQLLPEAQGDLLVKGHAKGPLTGPELTFRLQGKALAYQDYQVESVMANVDVDLQGKQSSQVRIDASDFTLADQTLRSVAIEGGGTPLHHKLSLAVKAPERSLDLGFQGSWKEEVWQGEITKTELTDSLMGHWEAVSATSLTLSRSNIDLAPWCWRQQSAQLCLGGSWQEESFWRGSFKLEDFPLAMLGPLLPEKTALEGVIGGEVQAQGEAHQLVQARMQLAASGVQLTQVTPEGQSLRFPYQDMQARLNLEDRGGKAGFELLSADPGTAPVRASLRLPSAPLDLTALGQLPLDGQISMAFRDLAFLETLIPELEAVQGQLRADLTLGGQVAAPQLLGEVVLQEGSAQVVPLGLKLIKIRLRAEASEQDRIVFTGGVHSGEGELAVNGQVRLEPEAGWPAKVTVTGERFEAMGTSDIRVLISPQLQITKAEEAIRVEGEVVIPEATLVIKDIESRGGVPVSQDVVIISQEKETEKKAVPIYARVRIILGDDISVRAFGFKGGITGSLLVTETPGKATRGSGELQIVKGEYKAYGQQLNIRQGQVVFAGPIDDPRLSVEAVREVDNGNIVVGARIRGAASEPVLTLFSEPSMDESNILAYLILGRPLAGASGGDGELLTKAATSLGLSGGTLLAKRLGKIFGLEDVGIESADNGNGNGDTQSEMLMLGKQLSPSLYIGYGIGLFERFSSFRMRYILSKNWSVQAETGLETGADLFYSLER</sequence>
<evidence type="ECO:0000256" key="3">
    <source>
        <dbReference type="ARBA" id="ARBA00022989"/>
    </source>
</evidence>
<dbReference type="InterPro" id="IPR007452">
    <property type="entry name" value="TamB_C"/>
</dbReference>
<evidence type="ECO:0000313" key="7">
    <source>
        <dbReference type="Proteomes" id="UP000028839"/>
    </source>
</evidence>
<dbReference type="EMBL" id="JPGN01000011">
    <property type="protein sequence ID" value="KFI20680.1"/>
    <property type="molecule type" value="Genomic_DNA"/>
</dbReference>
<dbReference type="Pfam" id="PF04357">
    <property type="entry name" value="TamB"/>
    <property type="match status" value="1"/>
</dbReference>
<gene>
    <name evidence="6" type="ORF">IB75_01890</name>
</gene>
<keyword evidence="3" id="KW-1133">Transmembrane helix</keyword>
<dbReference type="OrthoDB" id="5555605at2"/>
<accession>A0A0E2ZAE4</accession>
<comment type="caution">
    <text evidence="6">The sequence shown here is derived from an EMBL/GenBank/DDBJ whole genome shotgun (WGS) entry which is preliminary data.</text>
</comment>
<dbReference type="AlphaFoldDB" id="A0A0E2ZAE4"/>
<keyword evidence="4" id="KW-0472">Membrane</keyword>
<reference evidence="6 7" key="1">
    <citation type="submission" date="2014-07" db="EMBL/GenBank/DDBJ databases">
        <title>Comparative analysis of Nitrosococcus oceani genome inventories of strains from Pacific and Atlantic gyres.</title>
        <authorList>
            <person name="Lim C.K."/>
            <person name="Wang L."/>
            <person name="Sayavedra-Soto L.A."/>
            <person name="Klotz M.G."/>
        </authorList>
    </citation>
    <scope>NUCLEOTIDE SEQUENCE [LARGE SCALE GENOMIC DNA]</scope>
    <source>
        <strain evidence="6 7">C-27</strain>
    </source>
</reference>
<dbReference type="PANTHER" id="PTHR36985:SF1">
    <property type="entry name" value="TRANSLOCATION AND ASSEMBLY MODULE SUBUNIT TAMB"/>
    <property type="match status" value="1"/>
</dbReference>
<evidence type="ECO:0000313" key="6">
    <source>
        <dbReference type="EMBL" id="KFI20680.1"/>
    </source>
</evidence>
<name>A0A0E2ZAE4_9GAMM</name>